<evidence type="ECO:0000313" key="2">
    <source>
        <dbReference type="Proteomes" id="UP000755577"/>
    </source>
</evidence>
<dbReference type="EMBL" id="JAFCIQ010000017">
    <property type="protein sequence ID" value="MBM2769102.1"/>
    <property type="molecule type" value="Genomic_DNA"/>
</dbReference>
<organism evidence="1 2">
    <name type="scientific">Burkholderia anthina</name>
    <dbReference type="NCBI Taxonomy" id="179879"/>
    <lineage>
        <taxon>Bacteria</taxon>
        <taxon>Pseudomonadati</taxon>
        <taxon>Pseudomonadota</taxon>
        <taxon>Betaproteobacteria</taxon>
        <taxon>Burkholderiales</taxon>
        <taxon>Burkholderiaceae</taxon>
        <taxon>Burkholderia</taxon>
        <taxon>Burkholderia cepacia complex</taxon>
    </lineage>
</organism>
<accession>A0ABS2B7Y0</accession>
<name>A0ABS2B7Y0_9BURK</name>
<sequence length="83" mass="9348">MVTLEEGFTEFCGCRLPVRSGLSNYRKAVIPNLDFRRAGFRNFSGEAFERRQTDTASLLELYLLTAFRQENTPEAGLAASKNP</sequence>
<keyword evidence="2" id="KW-1185">Reference proteome</keyword>
<reference evidence="1 2" key="1">
    <citation type="submission" date="2021-02" db="EMBL/GenBank/DDBJ databases">
        <title>Draft genome of the type strains Burkholderia anthina DSM16086.</title>
        <authorList>
            <person name="Hertel R."/>
            <person name="Meissner J."/>
            <person name="Poehlein A."/>
            <person name="Daniel R."/>
            <person name="Commichau F.M."/>
        </authorList>
    </citation>
    <scope>NUCLEOTIDE SEQUENCE [LARGE SCALE GENOMIC DNA]</scope>
    <source>
        <strain evidence="1 2">DSM 16086</strain>
    </source>
</reference>
<gene>
    <name evidence="1" type="ORF">JQK92_22060</name>
</gene>
<comment type="caution">
    <text evidence="1">The sequence shown here is derived from an EMBL/GenBank/DDBJ whole genome shotgun (WGS) entry which is preliminary data.</text>
</comment>
<protein>
    <submittedName>
        <fullName evidence="1">Uncharacterized protein</fullName>
    </submittedName>
</protein>
<evidence type="ECO:0000313" key="1">
    <source>
        <dbReference type="EMBL" id="MBM2769102.1"/>
    </source>
</evidence>
<proteinExistence type="predicted"/>
<dbReference type="Proteomes" id="UP000755577">
    <property type="component" value="Unassembled WGS sequence"/>
</dbReference>
<dbReference type="GeneID" id="56502448"/>
<dbReference type="RefSeq" id="WP_174927375.1">
    <property type="nucleotide sequence ID" value="NZ_CABVLY010000018.1"/>
</dbReference>